<dbReference type="PANTHER" id="PTHR43802:SF1">
    <property type="entry name" value="IP11341P-RELATED"/>
    <property type="match status" value="1"/>
</dbReference>
<dbReference type="PANTHER" id="PTHR43802">
    <property type="entry name" value="ENOYL-COA HYDRATASE"/>
    <property type="match status" value="1"/>
</dbReference>
<evidence type="ECO:0000313" key="4">
    <source>
        <dbReference type="EMBL" id="MDM0045905.1"/>
    </source>
</evidence>
<dbReference type="Pfam" id="PF00378">
    <property type="entry name" value="ECH_1"/>
    <property type="match status" value="1"/>
</dbReference>
<dbReference type="Gene3D" id="1.10.287.2460">
    <property type="match status" value="1"/>
</dbReference>
<dbReference type="CDD" id="cd06558">
    <property type="entry name" value="crotonase-like"/>
    <property type="match status" value="1"/>
</dbReference>
<proteinExistence type="inferred from homology"/>
<dbReference type="EMBL" id="JASZYV010000003">
    <property type="protein sequence ID" value="MDM0045905.1"/>
    <property type="molecule type" value="Genomic_DNA"/>
</dbReference>
<dbReference type="PROSITE" id="PS00166">
    <property type="entry name" value="ENOYL_COA_HYDRATASE"/>
    <property type="match status" value="1"/>
</dbReference>
<comment type="similarity">
    <text evidence="1 2">Belongs to the enoyl-CoA hydratase/isomerase family.</text>
</comment>
<dbReference type="SUPFAM" id="SSF52096">
    <property type="entry name" value="ClpP/crotonase"/>
    <property type="match status" value="1"/>
</dbReference>
<keyword evidence="5" id="KW-1185">Reference proteome</keyword>
<evidence type="ECO:0000313" key="5">
    <source>
        <dbReference type="Proteomes" id="UP001174908"/>
    </source>
</evidence>
<dbReference type="InterPro" id="IPR029045">
    <property type="entry name" value="ClpP/crotonase-like_dom_sf"/>
</dbReference>
<evidence type="ECO:0000256" key="3">
    <source>
        <dbReference type="SAM" id="MobiDB-lite"/>
    </source>
</evidence>
<organism evidence="4 5">
    <name type="scientific">Variovorax dokdonensis</name>
    <dbReference type="NCBI Taxonomy" id="344883"/>
    <lineage>
        <taxon>Bacteria</taxon>
        <taxon>Pseudomonadati</taxon>
        <taxon>Pseudomonadota</taxon>
        <taxon>Betaproteobacteria</taxon>
        <taxon>Burkholderiales</taxon>
        <taxon>Comamonadaceae</taxon>
        <taxon>Variovorax</taxon>
    </lineage>
</organism>
<gene>
    <name evidence="4" type="ORF">QTH91_15560</name>
</gene>
<evidence type="ECO:0000256" key="2">
    <source>
        <dbReference type="RuleBase" id="RU003707"/>
    </source>
</evidence>
<sequence length="270" mass="28518">MSPPSVRTEVHGPVATIILSRPQQRNAVDRPTAEALHEAFAAFEANADLRAAVLWGEHGTFCAGADLRAVNDPARRNELDPEGGGPGPMGVSRMALSKPLIAAVAGHAVAGGLELALLADMRVAEQSAVFGVFCRRWGVPLIDGGTVRLPRVVGMGRALDMILTGRAVDASEALQMGLANRLVPDGQARIAAEELALQISQFPQMCMRADRHSAYAQWDLPLEQALRQEGRLGVPIVEAEGASGAARFAQGAGRHGRFGETNVDAAPERS</sequence>
<dbReference type="RefSeq" id="WP_286661008.1">
    <property type="nucleotide sequence ID" value="NZ_JASZYV010000003.1"/>
</dbReference>
<feature type="region of interest" description="Disordered" evidence="3">
    <location>
        <begin position="248"/>
        <end position="270"/>
    </location>
</feature>
<accession>A0ABT7NDJ9</accession>
<comment type="caution">
    <text evidence="4">The sequence shown here is derived from an EMBL/GenBank/DDBJ whole genome shotgun (WGS) entry which is preliminary data.</text>
</comment>
<protein>
    <submittedName>
        <fullName evidence="4">Crotonase/enoyl-CoA hydratase family protein</fullName>
    </submittedName>
</protein>
<dbReference type="Gene3D" id="3.90.226.10">
    <property type="entry name" value="2-enoyl-CoA Hydratase, Chain A, domain 1"/>
    <property type="match status" value="1"/>
</dbReference>
<name>A0ABT7NDJ9_9BURK</name>
<dbReference type="InterPro" id="IPR018376">
    <property type="entry name" value="Enoyl-CoA_hyd/isom_CS"/>
</dbReference>
<evidence type="ECO:0000256" key="1">
    <source>
        <dbReference type="ARBA" id="ARBA00005254"/>
    </source>
</evidence>
<dbReference type="Proteomes" id="UP001174908">
    <property type="component" value="Unassembled WGS sequence"/>
</dbReference>
<reference evidence="4" key="1">
    <citation type="submission" date="2023-06" db="EMBL/GenBank/DDBJ databases">
        <authorList>
            <person name="Jiang Y."/>
            <person name="Liu Q."/>
        </authorList>
    </citation>
    <scope>NUCLEOTIDE SEQUENCE</scope>
    <source>
        <strain evidence="4">CGMCC 1.12089</strain>
    </source>
</reference>
<dbReference type="NCBIfam" id="NF006108">
    <property type="entry name" value="PRK08259.1"/>
    <property type="match status" value="1"/>
</dbReference>
<dbReference type="InterPro" id="IPR001753">
    <property type="entry name" value="Enoyl-CoA_hydra/iso"/>
</dbReference>